<evidence type="ECO:0000256" key="20">
    <source>
        <dbReference type="ARBA" id="ARBA00036943"/>
    </source>
</evidence>
<dbReference type="SMART" id="SM00220">
    <property type="entry name" value="S_TKc"/>
    <property type="match status" value="1"/>
</dbReference>
<feature type="region of interest" description="Disordered" evidence="33">
    <location>
        <begin position="1957"/>
        <end position="1976"/>
    </location>
</feature>
<dbReference type="InterPro" id="IPR048941">
    <property type="entry name" value="ATG1-like_MIT2"/>
</dbReference>
<dbReference type="CDD" id="cd02568">
    <property type="entry name" value="PseudoU_synth_PUS1_PUS2"/>
    <property type="match status" value="1"/>
</dbReference>
<feature type="region of interest" description="Disordered" evidence="33">
    <location>
        <begin position="278"/>
        <end position="351"/>
    </location>
</feature>
<name>A0A9Q1D9Y3_CONCO</name>
<evidence type="ECO:0000313" key="40">
    <source>
        <dbReference type="Proteomes" id="UP001152803"/>
    </source>
</evidence>
<evidence type="ECO:0000256" key="2">
    <source>
        <dbReference type="ARBA" id="ARBA00004123"/>
    </source>
</evidence>
<dbReference type="EC" id="5.4.99.12" evidence="24"/>
<dbReference type="InterPro" id="IPR027417">
    <property type="entry name" value="P-loop_NTPase"/>
</dbReference>
<dbReference type="GO" id="GO:0035267">
    <property type="term" value="C:NuA4 histone acetyltransferase complex"/>
    <property type="evidence" value="ECO:0007669"/>
    <property type="project" value="TreeGrafter"/>
</dbReference>
<evidence type="ECO:0000259" key="34">
    <source>
        <dbReference type="PROSITE" id="PS50011"/>
    </source>
</evidence>
<dbReference type="SMART" id="SM00487">
    <property type="entry name" value="DEXDc"/>
    <property type="match status" value="1"/>
</dbReference>
<dbReference type="GO" id="GO:0003682">
    <property type="term" value="F:chromatin binding"/>
    <property type="evidence" value="ECO:0007669"/>
    <property type="project" value="TreeGrafter"/>
</dbReference>
<feature type="compositionally biased region" description="Acidic residues" evidence="33">
    <location>
        <begin position="2383"/>
        <end position="2399"/>
    </location>
</feature>
<evidence type="ECO:0000256" key="4">
    <source>
        <dbReference type="ARBA" id="ARBA00012513"/>
    </source>
</evidence>
<dbReference type="SMART" id="SM00573">
    <property type="entry name" value="HSA"/>
    <property type="match status" value="1"/>
</dbReference>
<comment type="subcellular location">
    <subcellularLocation>
        <location evidence="2">Nucleus</location>
    </subcellularLocation>
</comment>
<evidence type="ECO:0000256" key="8">
    <source>
        <dbReference type="ARBA" id="ARBA00022679"/>
    </source>
</evidence>
<feature type="compositionally biased region" description="Low complexity" evidence="33">
    <location>
        <begin position="2193"/>
        <end position="2202"/>
    </location>
</feature>
<dbReference type="InterPro" id="IPR001406">
    <property type="entry name" value="PsdUridine_synth_TruA"/>
</dbReference>
<feature type="binding site" evidence="32">
    <location>
        <position position="39"/>
    </location>
    <ligand>
        <name>ATP</name>
        <dbReference type="ChEBI" id="CHEBI:30616"/>
    </ligand>
</feature>
<dbReference type="PROSITE" id="PS50011">
    <property type="entry name" value="PROTEIN_KINASE_DOM"/>
    <property type="match status" value="1"/>
</dbReference>
<feature type="region of interest" description="Disordered" evidence="33">
    <location>
        <begin position="4154"/>
        <end position="4185"/>
    </location>
</feature>
<feature type="compositionally biased region" description="Low complexity" evidence="33">
    <location>
        <begin position="2925"/>
        <end position="2947"/>
    </location>
</feature>
<feature type="compositionally biased region" description="Low complexity" evidence="33">
    <location>
        <begin position="4445"/>
        <end position="4462"/>
    </location>
</feature>
<feature type="compositionally biased region" description="Low complexity" evidence="33">
    <location>
        <begin position="337"/>
        <end position="349"/>
    </location>
</feature>
<feature type="region of interest" description="Disordered" evidence="33">
    <location>
        <begin position="3896"/>
        <end position="3955"/>
    </location>
</feature>
<dbReference type="InterPro" id="IPR001650">
    <property type="entry name" value="Helicase_C-like"/>
</dbReference>
<dbReference type="SUPFAM" id="SSF56112">
    <property type="entry name" value="Protein kinase-like (PK-like)"/>
    <property type="match status" value="1"/>
</dbReference>
<evidence type="ECO:0000256" key="11">
    <source>
        <dbReference type="ARBA" id="ARBA00022777"/>
    </source>
</evidence>
<keyword evidence="6" id="KW-0597">Phosphoprotein</keyword>
<evidence type="ECO:0000256" key="28">
    <source>
        <dbReference type="ARBA" id="ARBA00080849"/>
    </source>
</evidence>
<comment type="subunit">
    <text evidence="23">Monomer. Forms a complex with RARG and the SRA1 RNA in the nucleus.</text>
</comment>
<comment type="similarity">
    <text evidence="3">Belongs to the tRNA pseudouridine synthase TruA family.</text>
</comment>
<evidence type="ECO:0000259" key="35">
    <source>
        <dbReference type="PROSITE" id="PS50090"/>
    </source>
</evidence>
<dbReference type="Gene3D" id="3.30.70.660">
    <property type="entry name" value="Pseudouridine synthase I, catalytic domain, C-terminal subdomain"/>
    <property type="match status" value="1"/>
</dbReference>
<dbReference type="Gene3D" id="3.40.50.10810">
    <property type="entry name" value="Tandem AAA-ATPase domain"/>
    <property type="match status" value="1"/>
</dbReference>
<evidence type="ECO:0000256" key="7">
    <source>
        <dbReference type="ARBA" id="ARBA00022664"/>
    </source>
</evidence>
<dbReference type="GO" id="GO:0005524">
    <property type="term" value="F:ATP binding"/>
    <property type="evidence" value="ECO:0007669"/>
    <property type="project" value="UniProtKB-UniRule"/>
</dbReference>
<dbReference type="Pfam" id="PF00176">
    <property type="entry name" value="SNF2-rel_dom"/>
    <property type="match status" value="1"/>
</dbReference>
<keyword evidence="18" id="KW-0413">Isomerase</keyword>
<dbReference type="GO" id="GO:0006397">
    <property type="term" value="P:mRNA processing"/>
    <property type="evidence" value="ECO:0007669"/>
    <property type="project" value="UniProtKB-KW"/>
</dbReference>
<feature type="region of interest" description="Disordered" evidence="33">
    <location>
        <begin position="2139"/>
        <end position="2216"/>
    </location>
</feature>
<dbReference type="GO" id="GO:0004386">
    <property type="term" value="F:helicase activity"/>
    <property type="evidence" value="ECO:0007669"/>
    <property type="project" value="UniProtKB-KW"/>
</dbReference>
<keyword evidence="12" id="KW-0378">Hydrolase</keyword>
<organism evidence="39 40">
    <name type="scientific">Conger conger</name>
    <name type="common">Conger eel</name>
    <name type="synonym">Muraena conger</name>
    <dbReference type="NCBI Taxonomy" id="82655"/>
    <lineage>
        <taxon>Eukaryota</taxon>
        <taxon>Metazoa</taxon>
        <taxon>Chordata</taxon>
        <taxon>Craniata</taxon>
        <taxon>Vertebrata</taxon>
        <taxon>Euteleostomi</taxon>
        <taxon>Actinopterygii</taxon>
        <taxon>Neopterygii</taxon>
        <taxon>Teleostei</taxon>
        <taxon>Anguilliformes</taxon>
        <taxon>Congridae</taxon>
        <taxon>Conger</taxon>
    </lineage>
</organism>
<dbReference type="FunFam" id="3.30.200.20:FF:000149">
    <property type="entry name" value="serine/threonine-protein kinase unc-51 isoform X1"/>
    <property type="match status" value="1"/>
</dbReference>
<dbReference type="Gene3D" id="1.10.10.60">
    <property type="entry name" value="Homeodomain-like"/>
    <property type="match status" value="1"/>
</dbReference>
<keyword evidence="15" id="KW-0156">Chromatin regulator</keyword>
<evidence type="ECO:0000256" key="17">
    <source>
        <dbReference type="ARBA" id="ARBA00023125"/>
    </source>
</evidence>
<feature type="compositionally biased region" description="Basic and acidic residues" evidence="33">
    <location>
        <begin position="2203"/>
        <end position="2216"/>
    </location>
</feature>
<dbReference type="InterPro" id="IPR020094">
    <property type="entry name" value="TruA/RsuA/RluB/E/F_N"/>
</dbReference>
<dbReference type="InterPro" id="IPR000330">
    <property type="entry name" value="SNF2_N"/>
</dbReference>
<reference evidence="39" key="1">
    <citation type="journal article" date="2023" name="Science">
        <title>Genome structures resolve the early diversification of teleost fishes.</title>
        <authorList>
            <person name="Parey E."/>
            <person name="Louis A."/>
            <person name="Montfort J."/>
            <person name="Bouchez O."/>
            <person name="Roques C."/>
            <person name="Iampietro C."/>
            <person name="Lluch J."/>
            <person name="Castinel A."/>
            <person name="Donnadieu C."/>
            <person name="Desvignes T."/>
            <person name="Floi Bucao C."/>
            <person name="Jouanno E."/>
            <person name="Wen M."/>
            <person name="Mejri S."/>
            <person name="Dirks R."/>
            <person name="Jansen H."/>
            <person name="Henkel C."/>
            <person name="Chen W.J."/>
            <person name="Zahm M."/>
            <person name="Cabau C."/>
            <person name="Klopp C."/>
            <person name="Thompson A.W."/>
            <person name="Robinson-Rechavi M."/>
            <person name="Braasch I."/>
            <person name="Lecointre G."/>
            <person name="Bobe J."/>
            <person name="Postlethwait J.H."/>
            <person name="Berthelot C."/>
            <person name="Roest Crollius H."/>
            <person name="Guiguen Y."/>
        </authorList>
    </citation>
    <scope>NUCLEOTIDE SEQUENCE</scope>
    <source>
        <strain evidence="39">Concon-B</strain>
    </source>
</reference>
<gene>
    <name evidence="39" type="ORF">COCON_G00156970</name>
</gene>
<dbReference type="EMBL" id="JAFJMO010000011">
    <property type="protein sequence ID" value="KAJ8263240.1"/>
    <property type="molecule type" value="Genomic_DNA"/>
</dbReference>
<feature type="binding site" evidence="31">
    <location>
        <position position="1262"/>
    </location>
    <ligand>
        <name>substrate</name>
    </ligand>
</feature>
<evidence type="ECO:0000256" key="33">
    <source>
        <dbReference type="SAM" id="MobiDB-lite"/>
    </source>
</evidence>
<evidence type="ECO:0000256" key="30">
    <source>
        <dbReference type="PIRSR" id="PIRSR641708-1"/>
    </source>
</evidence>
<keyword evidence="17" id="KW-0238">DNA-binding</keyword>
<evidence type="ECO:0000256" key="3">
    <source>
        <dbReference type="ARBA" id="ARBA00009375"/>
    </source>
</evidence>
<feature type="region of interest" description="Disordered" evidence="33">
    <location>
        <begin position="3656"/>
        <end position="3678"/>
    </location>
</feature>
<dbReference type="GO" id="GO:0006325">
    <property type="term" value="P:chromatin organization"/>
    <property type="evidence" value="ECO:0007669"/>
    <property type="project" value="UniProtKB-KW"/>
</dbReference>
<protein>
    <recommendedName>
        <fullName evidence="25">Pseudouridylate synthase 1 homolog</fullName>
        <ecNumber evidence="4">2.7.11.1</ecNumber>
        <ecNumber evidence="24">5.4.99.12</ecNumber>
    </recommendedName>
    <alternativeName>
        <fullName evidence="26">tRNA pseudouridine synthase 1</fullName>
    </alternativeName>
    <alternativeName>
        <fullName evidence="29">tRNA pseudouridine(38-40) synthase</fullName>
    </alternativeName>
    <alternativeName>
        <fullName evidence="27">tRNA pseudouridylate synthase I</fullName>
    </alternativeName>
    <alternativeName>
        <fullName evidence="28">tRNA-uridine isomerase I</fullName>
    </alternativeName>
</protein>
<dbReference type="GO" id="GO:0016787">
    <property type="term" value="F:hydrolase activity"/>
    <property type="evidence" value="ECO:0007669"/>
    <property type="project" value="UniProtKB-KW"/>
</dbReference>
<dbReference type="GO" id="GO:0006914">
    <property type="term" value="P:autophagy"/>
    <property type="evidence" value="ECO:0007669"/>
    <property type="project" value="UniProtKB-KW"/>
</dbReference>
<dbReference type="NCBIfam" id="TIGR00071">
    <property type="entry name" value="hisT_truA"/>
    <property type="match status" value="1"/>
</dbReference>
<evidence type="ECO:0000256" key="24">
    <source>
        <dbReference type="ARBA" id="ARBA00066509"/>
    </source>
</evidence>
<comment type="catalytic activity">
    <reaction evidence="1">
        <text>a uridine in mRNA = a pseudouridine in mRNA</text>
        <dbReference type="Rhea" id="RHEA:56644"/>
        <dbReference type="Rhea" id="RHEA-COMP:14658"/>
        <dbReference type="Rhea" id="RHEA-COMP:14659"/>
        <dbReference type="ChEBI" id="CHEBI:65314"/>
        <dbReference type="ChEBI" id="CHEBI:65315"/>
    </reaction>
</comment>
<comment type="catalytic activity">
    <reaction evidence="21">
        <text>uridine(38/39/40) in tRNA = pseudouridine(38/39/40) in tRNA</text>
        <dbReference type="Rhea" id="RHEA:22376"/>
        <dbReference type="Rhea" id="RHEA-COMP:10085"/>
        <dbReference type="Rhea" id="RHEA-COMP:10087"/>
        <dbReference type="ChEBI" id="CHEBI:65314"/>
        <dbReference type="ChEBI" id="CHEBI:65315"/>
        <dbReference type="EC" id="5.4.99.12"/>
    </reaction>
</comment>
<dbReference type="PROSITE" id="PS51194">
    <property type="entry name" value="HELICASE_CTER"/>
    <property type="match status" value="1"/>
</dbReference>
<dbReference type="GO" id="GO:0160147">
    <property type="term" value="F:tRNA pseudouridine(38-40) synthase activity"/>
    <property type="evidence" value="ECO:0007669"/>
    <property type="project" value="UniProtKB-EC"/>
</dbReference>
<feature type="compositionally biased region" description="Low complexity" evidence="33">
    <location>
        <begin position="2000"/>
        <end position="2013"/>
    </location>
</feature>
<feature type="compositionally biased region" description="Low complexity" evidence="33">
    <location>
        <begin position="1531"/>
        <end position="1550"/>
    </location>
</feature>
<dbReference type="Gene3D" id="3.40.50.300">
    <property type="entry name" value="P-loop containing nucleotide triphosphate hydrolases"/>
    <property type="match status" value="1"/>
</dbReference>
<evidence type="ECO:0000256" key="6">
    <source>
        <dbReference type="ARBA" id="ARBA00022553"/>
    </source>
</evidence>
<dbReference type="Gene3D" id="1.20.120.850">
    <property type="entry name" value="SWI2/SNF2 ATPases, N-terminal domain"/>
    <property type="match status" value="1"/>
</dbReference>
<feature type="domain" description="Protein kinase" evidence="34">
    <location>
        <begin position="9"/>
        <end position="271"/>
    </location>
</feature>
<feature type="domain" description="Myb-like" evidence="35">
    <location>
        <begin position="3731"/>
        <end position="3792"/>
    </location>
</feature>
<keyword evidence="10 32" id="KW-0547">Nucleotide-binding</keyword>
<dbReference type="InterPro" id="IPR020103">
    <property type="entry name" value="PsdUridine_synth_cat_dom_sf"/>
</dbReference>
<proteinExistence type="inferred from homology"/>
<feature type="region of interest" description="Disordered" evidence="33">
    <location>
        <begin position="2343"/>
        <end position="2405"/>
    </location>
</feature>
<dbReference type="GO" id="GO:0034045">
    <property type="term" value="C:phagophore assembly site membrane"/>
    <property type="evidence" value="ECO:0007669"/>
    <property type="project" value="UniProtKB-ARBA"/>
</dbReference>
<feature type="compositionally biased region" description="Basic and acidic residues" evidence="33">
    <location>
        <begin position="3897"/>
        <end position="3908"/>
    </location>
</feature>
<evidence type="ECO:0000259" key="37">
    <source>
        <dbReference type="PROSITE" id="PS51194"/>
    </source>
</evidence>
<feature type="region of interest" description="Disordered" evidence="33">
    <location>
        <begin position="1702"/>
        <end position="1758"/>
    </location>
</feature>
<feature type="region of interest" description="Disordered" evidence="33">
    <location>
        <begin position="4430"/>
        <end position="4469"/>
    </location>
</feature>
<keyword evidence="7" id="KW-0507">mRNA processing</keyword>
<comment type="catalytic activity">
    <reaction evidence="20">
        <text>a uridine in tRNA = a pseudouridine in tRNA</text>
        <dbReference type="Rhea" id="RHEA:54572"/>
        <dbReference type="Rhea" id="RHEA-COMP:13339"/>
        <dbReference type="Rhea" id="RHEA-COMP:13934"/>
        <dbReference type="ChEBI" id="CHEBI:65314"/>
        <dbReference type="ChEBI" id="CHEBI:65315"/>
    </reaction>
</comment>
<dbReference type="InterPro" id="IPR001005">
    <property type="entry name" value="SANT/Myb"/>
</dbReference>
<dbReference type="InterPro" id="IPR049730">
    <property type="entry name" value="SNF2/RAD54-like_C"/>
</dbReference>
<evidence type="ECO:0000256" key="15">
    <source>
        <dbReference type="ARBA" id="ARBA00022853"/>
    </source>
</evidence>
<dbReference type="InterPro" id="IPR008271">
    <property type="entry name" value="Ser/Thr_kinase_AS"/>
</dbReference>
<feature type="region of interest" description="Disordered" evidence="33">
    <location>
        <begin position="1793"/>
        <end position="1836"/>
    </location>
</feature>
<feature type="compositionally biased region" description="Low complexity" evidence="33">
    <location>
        <begin position="3909"/>
        <end position="3933"/>
    </location>
</feature>
<dbReference type="Pfam" id="PF00069">
    <property type="entry name" value="Pkinase"/>
    <property type="match status" value="1"/>
</dbReference>
<dbReference type="Gene3D" id="3.30.70.580">
    <property type="entry name" value="Pseudouridine synthase I, catalytic domain, N-terminal subdomain"/>
    <property type="match status" value="1"/>
</dbReference>
<sequence length="4513" mass="493076">METVGKFEFRRKDLIGHGAFAVVFKGRHKEKHDWEVAVKCINKKNLAKSQTLLGKEIKILKELKHENIVGLLDFQEMASCVYLVMEYCNGGDLADYLHSKGTLSEDTIRVFLQQIAGAMRVLHAKGIIHRDLKPQNILLSYSGSRKSNPNNTRIKIADFGFARYLQNNMMAATLCGSPMYMAPEVIMSQNYDAKADLWSIGTIVFQCLTGKAPFQASSPQDLRLFYEKNKNLSPNIPRETSSHLRRLLQGLLQRSHKDRMDFDEFFRHPFLEASSSMKKSVPVPMPSYPSSGSASSCSSSSTSHLASPPSVAEIPQLRGKAPTSPTQDSPGFLLKDSGGNSSSSKNSSSEADDFVMVPAQFPSELACETPIGKPVQDSLMYSGSSLLASGGVGLGKTPPPSPPFSASPSPAGRTAEFSASNYGQSVAIPVPTQIHNYQRMEQNFHTPNQQGSPRAAPAVRRCCTSGYPVFWKGGASPPFPGDQRTGVVVRRHSVGGGRPYHPSPQDHPLLSKSVSEFFSEGGESAETRQASGTCGRLGTIPETPGQPCPVGTATGRLQGAGVARGALRRGSVPEPLLPPQGLGSRLHSDPCLTEALHGCRQKIRKQHAEAAGSRPCSQPQQVPQTGAPCRPLHSSPKLSELLQRSPLPTILGSPTKVRLESPLRLWPCERCTDMPPFEFPKPPSSPNLVTLLAQQGLVLTPKRNRTISDLDQLGLLPGALPSPSTMPAEKNKGSFGRSLSAGRLSDMLLKAAFGPQLVDGGSNESLNAERPMDTTAAPGGGGGMAIGSGSPVPVVFTIGSPPSGTTPPQTTRTRMFSVGSSSSVSSAGSFTGRQVMAGMCAEGCEGPSSPRFGFYEPVTANLEGVVTFEAPELPEETLMEQDHTEMLRSLRFTLAFVHCVMEIAVSKGSGMDTSEAPDASFLQQQSLVADQISLLSREWSYAEQLVLYMKTAELLSSALYNAMEGIKQGKLFPSSSVKQVIKKLNELYKSSVTSCRCLNVRLQGFFLHKQRLMDRINSITAEKLVYSHTVQMVQSAALDEMFHHGEASIQRYYKALLLMEGLSLIITEQVDISNISKYANISLTALPLTTSKMNEGQHVIKPPTETNEMPKRQAEGIGNWGDADHVGKKLKVNPDEQEERKFPKRKVVLLIAYSGKGYYGMQRNVGSIQFKTIEDELVMALVKSGCIPENHGAEMKKMSFQRCARTDKGVSAAGQVVSLKLWLIDDILDKINSHLPSQIRVLGLKRVTGGFNSKNKCDARTYSYMLPTIAFAPKELDHEDGSYRLDKETLQRVNRLFSCFKGTHNFHNFTSQKGPRDPSARRYIMDMACEEPFQRQGMEFAVIKVKGQSFMMHQIRKMIGLVIAVVKGYAKESIQERSWGEEKVDIPKAPGLGLVLEKVHFEKYNKRFGDDGVHEPLDWAKEEELIAAFKEEHIYPTIVDTEREEKSMLSWMKTLDIHDFEATVTVPQGNRDLTQGDGNCLIQQLGFTMHHGSGPQNVQRQLQRSKSFTGSEAEEQAPAVAQQQSGPVNLPQSPAPSFAPAASPSAPQSPNYQIIMSRSPVTGQNMNITLQNVGQMVTGNQQITLTPLPLQNPASPGFQHPAPQWRFEHGSSSYIQVTSPLPQPMQPQSPTQHSPVALQGVPRPGASGAGLGVCGQSPTRFVETGMLVRQINLGSPTAGSHFVYQDGTGLAQLAPTTASQVQLASPGAPGSVRERRLSQPHSQTGSTIHHLGPQSPAASGAALPTLGSPGHITTSNLPPQISSIIQGQLARPMIFEKTSQGMMSSVGAATTATFGIPSAMPPSSPSRTNPPQGLSNPPLTPTGTAVGSIKKQQPKKLEEIAPSNPEVARLRLQSLEHHNKKMEGLKDVFKEYLIELFFLQHLQGNMMDYLAFKKKPCVPLFTYLRQNDLDLEEEEEEEQSEVINDEVKVVTGKDGQAGTPVAISTQLPPNVSAAFSAQQQQQFQAHQGTSGGNLTNPVDIEVMKRQQALAQAGGMPPTPQAVQMGGQKQNQQQYDPSKGPPVQNAASLHTPPPQLPGRLPPGGLTMAMPLALSQQQLVEAQAQPAQLQGQVKAGAPLLAAGNPHTQLQAQLQQHMQSGLHIQIQQQQQVQPPLQPGPATVALVRPGTDLSQSCQRLVANSLPPSSMSPAPVTTPASSHPISHPVGLGRPASSTTPAAQSKLTGANTNPLLKMSSSAQPAPESSQDKQAEQAKLENQVHQRIAELRKEGQWTASRLPKLLEASRPKSQWDYLLEEMQWMAADFAQERRWKMAAAKKLVRTCARYHDEQRQVEERAKKEEEVRLRHIASTIAREVEFFWSNIEQVVEIKLRFEIYEKRRKTLSLQRGTNKGQSVKSAQIPGEKPEDEPRAESSTGRKRKASSSIADEEVEDEESTIEEQEAMEAVGDQQTELADLTKEAEMPLDALMKQYAGAYAEHFDWPQPTSQSDDEDKDEEMEESILDSPHEAVLIDSLLSVEQYRGAEKVTSVGADGKPKRDIAEVAAATELILPKGSARTINAARNPAPFLLHGSLREYQQIGVDWLVNLHKKHLNGILADETGLGKTVQTVAFLAHLACQEAIWGPHLVVVRTCKMLSWEMEFKRWCPGLKILLYLGNKKERKFKRTWWSEPNSFHVCVTSYKLLLKDQREFLKRRWKHLVLDEVQLIKNMTEKHWDTIFSLKSQQRLLLINTPLQNTLKELWTMIHFLLPGITRPYLDFPVKAGTDQNQDYCHKLVIRLHRMIQPFILRRSKRDVEKQLPKKYEHILKCRLSNRQKNLYEDVMTQPGAQEALKTGHFVSVLQVLMQLQRICNHPELVQARETQSTYVCQALEYTTASLVLGALQRDPWKTVDLSIFDLISNESTLTRYETEEAVPKLKMSRQLMEEISVAPDPPARPKPCKIKPMRLFQPVQYGTKPEGRTVSMSGTLAQRTPTPTTASTTTATVSQPAQARGKSPVMTTTTASTAQGGDVVKITQLASIAGSQNRISQPETPVTLQFQGNKFTLSPSQLRQLTTGQPLQLQGTLGNILQIVSAPGQQILRPQSSMVMQTVSPQALPVPNAAATPGALPPATSSAPQAPGVVAKATVTTAVSGDHGTNAKPSPAPAITPQESSEERTRLIKERLNRLFTANERRCARGVLYGADLLQACGVSEGDRPALPSSARGVRGWRWVGRDSCLRAQRACVSSATALRTGLTSAQQQQEAREQLAKRFSCIVPAAVAPPPQLYVANPAPRFSLELKAFKLRLQQASAPHSSEIRLLASSRLLQFPDLQLLEMDSGKLEALAVLLHKLHSESRRVLIFTQMVRMLDILEMFLDHHQLTYVRVDESLPLEERQEQMKSFNRNRQVFCSILTNRCGSAVGHVFDADTIVFYDTDLNPSMDARTQEWCDKIGRSKDIHIYRLESGNSIEEKLLKNGTKDLIREVAAQGTDYTLAFLTQRTIQDLFEVESGSGEKVEEFVVLHQEPSPSETISPRVARPYIQALNSISQDAPQEEEAGHPADKEDLGVEPEVKGQVETSQMEELAAVMEQLTPIEKYALQYLEYLHVSEDEEKAALERLDCAKRCWEIQHLQKLKAEEEERLILEEEEDLFTYTREDAYNMEYVFDGEDGQTEIMPVWTPPTPPQDDNDIYIDSVICLMYDTVPMPESKLPPVYVRKEQKRLKMDPSAAGRKKKKGHGETVIPPRSLFDKASMLKVRRDGKDQKKNISLKQQAPFAKPLPSLVKPAMEAGQDNPEWLISEDWALLQAVKQLLELPLNLTIVSPAHTPNWDLVSDVVNSCSRIYRSPKQCRNRYENVIIPREEGKLVYEANPKKKTKSIYKSKNSRPLRTCQIYTQDDNSTHIQLYNSRFELMKIIASKRSPPIKPLLGMNPFQKNPKHASVLAESGISYDKPLPPIQVASQRAERIAKEKKAQAEQQRAQQLAAQQQQPGTPQAQPTTPQQPPQTPSAGQAQPPGVPQAQAVTGAAAVPNPTVLAGAIKTAAAGTSIQTTAVGGNVIVNTVAGVPPSPFQANKRLASPVIPGALTTAGATGTQVVHAQQRTVSAAAAPAEVVAIATGQGVRAVTPATASTVVSTSLTPVQTPTRSLVTQVTAATGMQLSQGKPLTQAHLQMLRQQQLQQTAPPQIKAVGKPQQELLKLHKQKLQLQQQQVAAAVAAQQGQPGAAQSQPQQQGAQGQPAQTAQPSPQLTAVSAPRTGAVLASTAVANLQVARLTRVPAQGQMQAQAAPTAQVTLTKPPVVSVPAVVSSAGVTTLPVTVAGISVAIGQAQKAGGQVVTHSFPQMQVQQLLQMKKQQAAVQAAAAAQQKAVQPQPGGASVQQKLATQQVTVQTPQPAQQQKVTYATTTQLQPGIKTQFFTTSIAQAQKPAGAQQIQVTKLPTVANIQQIVSAPQQIQAQPQTVSLSQTVPTAQQQVQVIPAATAQVVQQKLMQQQVVTAAPSPQMQTPPPHSPAQQAPPASADSPAQQQAKTQARSGAAMRLDLGKVGVVSGDTLVTPLPRNLGVVMDNRLSLSENIAAVT</sequence>
<dbReference type="PROSITE" id="PS51204">
    <property type="entry name" value="HSA"/>
    <property type="match status" value="1"/>
</dbReference>
<feature type="region of interest" description="Disordered" evidence="33">
    <location>
        <begin position="562"/>
        <end position="589"/>
    </location>
</feature>
<dbReference type="SUPFAM" id="SSF52540">
    <property type="entry name" value="P-loop containing nucleoside triphosphate hydrolases"/>
    <property type="match status" value="2"/>
</dbReference>
<dbReference type="InterPro" id="IPR011009">
    <property type="entry name" value="Kinase-like_dom_sf"/>
</dbReference>
<feature type="compositionally biased region" description="Polar residues" evidence="33">
    <location>
        <begin position="1494"/>
        <end position="1510"/>
    </location>
</feature>
<dbReference type="Proteomes" id="UP001152803">
    <property type="component" value="Unassembled WGS sequence"/>
</dbReference>
<feature type="compositionally biased region" description="Low complexity" evidence="33">
    <location>
        <begin position="288"/>
        <end position="310"/>
    </location>
</feature>
<comment type="caution">
    <text evidence="39">The sequence shown here is derived from an EMBL/GenBank/DDBJ whole genome shotgun (WGS) entry which is preliminary data.</text>
</comment>
<feature type="compositionally biased region" description="Polar residues" evidence="33">
    <location>
        <begin position="1805"/>
        <end position="1825"/>
    </location>
</feature>
<dbReference type="PROSITE" id="PS51192">
    <property type="entry name" value="HELICASE_ATP_BIND_1"/>
    <property type="match status" value="1"/>
</dbReference>
<feature type="region of interest" description="Disordered" evidence="33">
    <location>
        <begin position="3089"/>
        <end position="3111"/>
    </location>
</feature>
<dbReference type="Gene3D" id="3.30.200.20">
    <property type="entry name" value="Phosphorylase Kinase, domain 1"/>
    <property type="match status" value="1"/>
</dbReference>
<feature type="region of interest" description="Disordered" evidence="33">
    <location>
        <begin position="2437"/>
        <end position="2462"/>
    </location>
</feature>
<accession>A0A9Q1D9Y3</accession>
<dbReference type="Pfam" id="PF15790">
    <property type="entry name" value="EP400_N"/>
    <property type="match status" value="1"/>
</dbReference>
<dbReference type="GO" id="GO:0000812">
    <property type="term" value="C:Swr1 complex"/>
    <property type="evidence" value="ECO:0007669"/>
    <property type="project" value="TreeGrafter"/>
</dbReference>
<dbReference type="PROSITE" id="PS00107">
    <property type="entry name" value="PROTEIN_KINASE_ATP"/>
    <property type="match status" value="1"/>
</dbReference>
<evidence type="ECO:0000256" key="9">
    <source>
        <dbReference type="ARBA" id="ARBA00022694"/>
    </source>
</evidence>
<dbReference type="InterPro" id="IPR038718">
    <property type="entry name" value="SNF2-like_sf"/>
</dbReference>
<feature type="compositionally biased region" description="Low complexity" evidence="33">
    <location>
        <begin position="3941"/>
        <end position="3955"/>
    </location>
</feature>
<feature type="domain" description="Helicase ATP-binding" evidence="36">
    <location>
        <begin position="2542"/>
        <end position="2707"/>
    </location>
</feature>
<dbReference type="CDD" id="cd18793">
    <property type="entry name" value="SF2_C_SNF"/>
    <property type="match status" value="1"/>
</dbReference>
<dbReference type="Gene3D" id="1.10.510.10">
    <property type="entry name" value="Transferase(Phosphotransferase) domain 1"/>
    <property type="match status" value="1"/>
</dbReference>
<dbReference type="InterPro" id="IPR020095">
    <property type="entry name" value="PsdUridine_synth_TruA_C"/>
</dbReference>
<feature type="active site" description="Nucleophile" evidence="30">
    <location>
        <position position="1207"/>
    </location>
</feature>
<evidence type="ECO:0000256" key="27">
    <source>
        <dbReference type="ARBA" id="ARBA00079087"/>
    </source>
</evidence>
<keyword evidence="19" id="KW-0539">Nucleus</keyword>
<dbReference type="InterPro" id="IPR017441">
    <property type="entry name" value="Protein_kinase_ATP_BS"/>
</dbReference>
<comment type="function">
    <text evidence="22">Pseudouridylate synthase that catalyzes pseudouridylation of tRNAs and mRNAs. Acts on positions 27/28 in the anticodon stem and also positions 34 and 36 in the anticodon of an intron containing tRNA. Also catalyzes pseudouridylation of mRNAs: mediates pseudouridylation of mRNAs with the consensus sequence 5'-UGUAG-3'. Acts as a regulator of pre-mRNA splicing by mediating pseudouridylation of pre-mRNAs at locations associated with alternatively spliced regions. Pseudouridylation of pre-mRNAs near splice sites directly regulates mRNA splicing and mRNA 3'-end processing. Involved in regulation of nuclear receptor activity through pseudouridylation of SRA1 mRNA.</text>
</comment>
<evidence type="ECO:0000256" key="21">
    <source>
        <dbReference type="ARBA" id="ARBA00052184"/>
    </source>
</evidence>
<feature type="domain" description="HSA" evidence="38">
    <location>
        <begin position="2235"/>
        <end position="2307"/>
    </location>
</feature>
<feature type="compositionally biased region" description="Polar residues" evidence="33">
    <location>
        <begin position="2170"/>
        <end position="2188"/>
    </location>
</feature>
<dbReference type="InterPro" id="IPR020097">
    <property type="entry name" value="PsdUridine_synth_TruA_a/b_dom"/>
</dbReference>
<dbReference type="InterPro" id="IPR000719">
    <property type="entry name" value="Prot_kinase_dom"/>
</dbReference>
<evidence type="ECO:0000256" key="1">
    <source>
        <dbReference type="ARBA" id="ARBA00001166"/>
    </source>
</evidence>
<evidence type="ECO:0000259" key="36">
    <source>
        <dbReference type="PROSITE" id="PS51192"/>
    </source>
</evidence>
<dbReference type="Pfam" id="PF07529">
    <property type="entry name" value="HSA"/>
    <property type="match status" value="1"/>
</dbReference>
<keyword evidence="16" id="KW-0072">Autophagy</keyword>
<dbReference type="InterPro" id="IPR014001">
    <property type="entry name" value="Helicase_ATP-bd"/>
</dbReference>
<feature type="region of interest" description="Disordered" evidence="33">
    <location>
        <begin position="391"/>
        <end position="416"/>
    </location>
</feature>
<evidence type="ECO:0000256" key="31">
    <source>
        <dbReference type="PIRSR" id="PIRSR641708-2"/>
    </source>
</evidence>
<dbReference type="Pfam" id="PF21127">
    <property type="entry name" value="ATG1-like_MIT2"/>
    <property type="match status" value="1"/>
</dbReference>
<keyword evidence="8" id="KW-0808">Transferase</keyword>
<dbReference type="InterPro" id="IPR022708">
    <property type="entry name" value="Atg1-like_tMIT"/>
</dbReference>
<feature type="compositionally biased region" description="Polar residues" evidence="33">
    <location>
        <begin position="2343"/>
        <end position="2354"/>
    </location>
</feature>
<dbReference type="FunFam" id="3.30.70.660:FF:000002">
    <property type="entry name" value="tRNA pseudouridine synthase"/>
    <property type="match status" value="1"/>
</dbReference>
<dbReference type="EC" id="2.7.11.1" evidence="4"/>
<feature type="compositionally biased region" description="Low complexity" evidence="33">
    <location>
        <begin position="4154"/>
        <end position="4184"/>
    </location>
</feature>
<evidence type="ECO:0000256" key="23">
    <source>
        <dbReference type="ARBA" id="ARBA00064589"/>
    </source>
</evidence>
<feature type="region of interest" description="Disordered" evidence="33">
    <location>
        <begin position="760"/>
        <end position="781"/>
    </location>
</feature>
<dbReference type="FunFam" id="3.30.70.580:FF:000002">
    <property type="entry name" value="tRNA pseudouridine synthase"/>
    <property type="match status" value="1"/>
</dbReference>
<dbReference type="SUPFAM" id="SSF55120">
    <property type="entry name" value="Pseudouridine synthase"/>
    <property type="match status" value="1"/>
</dbReference>
<evidence type="ECO:0000256" key="29">
    <source>
        <dbReference type="ARBA" id="ARBA00081344"/>
    </source>
</evidence>
<keyword evidence="9" id="KW-0819">tRNA processing</keyword>
<feature type="domain" description="Helicase C-terminal" evidence="37">
    <location>
        <begin position="3279"/>
        <end position="3433"/>
    </location>
</feature>
<evidence type="ECO:0000256" key="14">
    <source>
        <dbReference type="ARBA" id="ARBA00022840"/>
    </source>
</evidence>
<evidence type="ECO:0000256" key="22">
    <source>
        <dbReference type="ARBA" id="ARBA00053709"/>
    </source>
</evidence>
<feature type="region of interest" description="Disordered" evidence="33">
    <location>
        <begin position="604"/>
        <end position="641"/>
    </location>
</feature>
<evidence type="ECO:0000256" key="18">
    <source>
        <dbReference type="ARBA" id="ARBA00023235"/>
    </source>
</evidence>
<feature type="region of interest" description="Disordered" evidence="33">
    <location>
        <begin position="2911"/>
        <end position="2959"/>
    </location>
</feature>
<feature type="compositionally biased region" description="Acidic residues" evidence="33">
    <location>
        <begin position="2445"/>
        <end position="2458"/>
    </location>
</feature>
<keyword evidence="5" id="KW-0723">Serine/threonine-protein kinase</keyword>
<evidence type="ECO:0000256" key="32">
    <source>
        <dbReference type="PROSITE-ProRule" id="PRU10141"/>
    </source>
</evidence>
<dbReference type="PROSITE" id="PS00108">
    <property type="entry name" value="PROTEIN_KINASE_ST"/>
    <property type="match status" value="1"/>
</dbReference>
<keyword evidence="13" id="KW-0347">Helicase</keyword>
<feature type="compositionally biased region" description="Polar residues" evidence="33">
    <location>
        <begin position="1966"/>
        <end position="1976"/>
    </location>
</feature>
<evidence type="ECO:0000256" key="5">
    <source>
        <dbReference type="ARBA" id="ARBA00022527"/>
    </source>
</evidence>
<dbReference type="Pfam" id="PF12063">
    <property type="entry name" value="ATG1-like_MIT1"/>
    <property type="match status" value="1"/>
</dbReference>
<evidence type="ECO:0000256" key="25">
    <source>
        <dbReference type="ARBA" id="ARBA00068582"/>
    </source>
</evidence>
<dbReference type="Pfam" id="PF01416">
    <property type="entry name" value="PseudoU_synth_1"/>
    <property type="match status" value="1"/>
</dbReference>
<feature type="region of interest" description="Disordered" evidence="33">
    <location>
        <begin position="1491"/>
        <end position="1552"/>
    </location>
</feature>
<keyword evidence="14 32" id="KW-0067">ATP-binding</keyword>
<keyword evidence="11" id="KW-0418">Kinase</keyword>
<dbReference type="FunFam" id="1.10.510.10:FF:000128">
    <property type="entry name" value="serine/threonine-protein kinase ULK2 isoform X2"/>
    <property type="match status" value="1"/>
</dbReference>
<dbReference type="OrthoDB" id="372624at2759"/>
<dbReference type="GO" id="GO:0031119">
    <property type="term" value="P:tRNA pseudouridine synthesis"/>
    <property type="evidence" value="ECO:0007669"/>
    <property type="project" value="InterPro"/>
</dbReference>
<evidence type="ECO:0000256" key="10">
    <source>
        <dbReference type="ARBA" id="ARBA00022741"/>
    </source>
</evidence>
<evidence type="ECO:0000256" key="13">
    <source>
        <dbReference type="ARBA" id="ARBA00022806"/>
    </source>
</evidence>
<evidence type="ECO:0000256" key="26">
    <source>
        <dbReference type="ARBA" id="ARBA00075153"/>
    </source>
</evidence>
<keyword evidence="40" id="KW-1185">Reference proteome</keyword>
<feature type="region of interest" description="Disordered" evidence="33">
    <location>
        <begin position="1987"/>
        <end position="2034"/>
    </location>
</feature>
<dbReference type="PANTHER" id="PTHR46459">
    <property type="entry name" value="E1A-BINDING PROTEIN P400-RELATED"/>
    <property type="match status" value="1"/>
</dbReference>
<dbReference type="FunFam" id="3.40.50.10810:FF:000005">
    <property type="entry name" value="Photoperiod-independent early flowering 1"/>
    <property type="match status" value="1"/>
</dbReference>
<dbReference type="GO" id="GO:0003723">
    <property type="term" value="F:RNA binding"/>
    <property type="evidence" value="ECO:0007669"/>
    <property type="project" value="InterPro"/>
</dbReference>
<dbReference type="InterPro" id="IPR014012">
    <property type="entry name" value="HSA_dom"/>
</dbReference>
<feature type="compositionally biased region" description="Polar residues" evidence="33">
    <location>
        <begin position="615"/>
        <end position="624"/>
    </location>
</feature>
<dbReference type="GO" id="GO:0006281">
    <property type="term" value="P:DNA repair"/>
    <property type="evidence" value="ECO:0007669"/>
    <property type="project" value="TreeGrafter"/>
</dbReference>
<dbReference type="Pfam" id="PF00271">
    <property type="entry name" value="Helicase_C"/>
    <property type="match status" value="1"/>
</dbReference>
<dbReference type="GO" id="GO:0004674">
    <property type="term" value="F:protein serine/threonine kinase activity"/>
    <property type="evidence" value="ECO:0007669"/>
    <property type="project" value="UniProtKB-KW"/>
</dbReference>
<evidence type="ECO:0000313" key="39">
    <source>
        <dbReference type="EMBL" id="KAJ8263240.1"/>
    </source>
</evidence>
<dbReference type="PANTHER" id="PTHR46459:SF1">
    <property type="entry name" value="E1A-BINDING PROTEIN P400"/>
    <property type="match status" value="1"/>
</dbReference>
<dbReference type="GO" id="GO:0003677">
    <property type="term" value="F:DNA binding"/>
    <property type="evidence" value="ECO:0007669"/>
    <property type="project" value="UniProtKB-KW"/>
</dbReference>
<evidence type="ECO:0000256" key="16">
    <source>
        <dbReference type="ARBA" id="ARBA00023006"/>
    </source>
</evidence>
<dbReference type="InterPro" id="IPR031575">
    <property type="entry name" value="EP400_N"/>
</dbReference>
<evidence type="ECO:0000259" key="38">
    <source>
        <dbReference type="PROSITE" id="PS51204"/>
    </source>
</evidence>
<evidence type="ECO:0000256" key="12">
    <source>
        <dbReference type="ARBA" id="ARBA00022801"/>
    </source>
</evidence>
<dbReference type="PROSITE" id="PS50090">
    <property type="entry name" value="MYB_LIKE"/>
    <property type="match status" value="1"/>
</dbReference>
<evidence type="ECO:0000256" key="19">
    <source>
        <dbReference type="ARBA" id="ARBA00023242"/>
    </source>
</evidence>
<dbReference type="InterPro" id="IPR041708">
    <property type="entry name" value="PUS1/PUS2-like"/>
</dbReference>